<feature type="compositionally biased region" description="Pro residues" evidence="5">
    <location>
        <begin position="38"/>
        <end position="55"/>
    </location>
</feature>
<dbReference type="PANTHER" id="PTHR23199:SF13">
    <property type="entry name" value="PROTEIN SPAETZLE 3"/>
    <property type="match status" value="1"/>
</dbReference>
<dbReference type="GO" id="GO:0045087">
    <property type="term" value="P:innate immune response"/>
    <property type="evidence" value="ECO:0007669"/>
    <property type="project" value="TreeGrafter"/>
</dbReference>
<dbReference type="Proteomes" id="UP001487740">
    <property type="component" value="Unassembled WGS sequence"/>
</dbReference>
<dbReference type="EMBL" id="JARAKH010000014">
    <property type="protein sequence ID" value="KAK8397284.1"/>
    <property type="molecule type" value="Genomic_DNA"/>
</dbReference>
<dbReference type="Gene3D" id="2.10.90.10">
    <property type="entry name" value="Cystine-knot cytokines"/>
    <property type="match status" value="1"/>
</dbReference>
<comment type="caution">
    <text evidence="7">The sequence shown here is derived from an EMBL/GenBank/DDBJ whole genome shotgun (WGS) entry which is preliminary data.</text>
</comment>
<evidence type="ECO:0000259" key="6">
    <source>
        <dbReference type="Pfam" id="PF16077"/>
    </source>
</evidence>
<feature type="domain" description="Spaetzle" evidence="6">
    <location>
        <begin position="259"/>
        <end position="347"/>
    </location>
</feature>
<organism evidence="7 8">
    <name type="scientific">Scylla paramamosain</name>
    <name type="common">Mud crab</name>
    <dbReference type="NCBI Taxonomy" id="85552"/>
    <lineage>
        <taxon>Eukaryota</taxon>
        <taxon>Metazoa</taxon>
        <taxon>Ecdysozoa</taxon>
        <taxon>Arthropoda</taxon>
        <taxon>Crustacea</taxon>
        <taxon>Multicrustacea</taxon>
        <taxon>Malacostraca</taxon>
        <taxon>Eumalacostraca</taxon>
        <taxon>Eucarida</taxon>
        <taxon>Decapoda</taxon>
        <taxon>Pleocyemata</taxon>
        <taxon>Brachyura</taxon>
        <taxon>Eubrachyura</taxon>
        <taxon>Portunoidea</taxon>
        <taxon>Portunidae</taxon>
        <taxon>Portuninae</taxon>
        <taxon>Scylla</taxon>
    </lineage>
</organism>
<evidence type="ECO:0000313" key="7">
    <source>
        <dbReference type="EMBL" id="KAK8397284.1"/>
    </source>
</evidence>
<dbReference type="Pfam" id="PF16077">
    <property type="entry name" value="Spaetzle"/>
    <property type="match status" value="1"/>
</dbReference>
<keyword evidence="4" id="KW-0325">Glycoprotein</keyword>
<dbReference type="GO" id="GO:0008083">
    <property type="term" value="F:growth factor activity"/>
    <property type="evidence" value="ECO:0007669"/>
    <property type="project" value="TreeGrafter"/>
</dbReference>
<dbReference type="FunFam" id="2.10.90.10:FF:000018">
    <property type="entry name" value="Spatzle 4"/>
    <property type="match status" value="1"/>
</dbReference>
<gene>
    <name evidence="7" type="ORF">O3P69_004765</name>
</gene>
<sequence>MTFHPAVFNLTVVDPSLYPGLHGAQHPFFQAPAQPQNPHLPPHLPNRVPGAPPGGLPSQHLEGGAEDTHFQTFVHSLPSELQGPIAFRNDTQQAPFGKPRPVIPRLAIPAISNSTFVQLPVLWTALSLALGVEVQGEVIRGLPCIKRLNQLFCRTPGNSYPSDKIERFIEDNKALMRRMYGSFFDNIQEIFEPQQQQRRFLSRPGRSVREDEAFADEIPEIHKDYHPDDPRGQSFFNLIRRKRQSFPGDANSNSDRVDSCESKVEIVTPYWANNSAGKIRAIVNTNEFSQAIHQEVCAKQSTKRCGGDCGCEQKYKWHRLLAYDPDNDCSGIFMDWFLFPSCCSCRCNPL</sequence>
<feature type="region of interest" description="Disordered" evidence="5">
    <location>
        <begin position="27"/>
        <end position="63"/>
    </location>
</feature>
<dbReference type="PANTHER" id="PTHR23199">
    <property type="entry name" value="NEUROTROPHIN 1-RELATED"/>
    <property type="match status" value="1"/>
</dbReference>
<dbReference type="AlphaFoldDB" id="A0AAW0UCG9"/>
<keyword evidence="2" id="KW-0732">Signal</keyword>
<evidence type="ECO:0000256" key="5">
    <source>
        <dbReference type="SAM" id="MobiDB-lite"/>
    </source>
</evidence>
<feature type="compositionally biased region" description="Low complexity" evidence="5">
    <location>
        <begin position="27"/>
        <end position="37"/>
    </location>
</feature>
<dbReference type="GO" id="GO:0005121">
    <property type="term" value="F:Toll binding"/>
    <property type="evidence" value="ECO:0007669"/>
    <property type="project" value="TreeGrafter"/>
</dbReference>
<protein>
    <recommendedName>
        <fullName evidence="6">Spaetzle domain-containing protein</fullName>
    </recommendedName>
</protein>
<dbReference type="SUPFAM" id="SSF57501">
    <property type="entry name" value="Cystine-knot cytokines"/>
    <property type="match status" value="1"/>
</dbReference>
<evidence type="ECO:0000256" key="1">
    <source>
        <dbReference type="ARBA" id="ARBA00011748"/>
    </source>
</evidence>
<comment type="subunit">
    <text evidence="1">Homodimer; disulfide-linked.</text>
</comment>
<evidence type="ECO:0000256" key="2">
    <source>
        <dbReference type="ARBA" id="ARBA00022729"/>
    </source>
</evidence>
<dbReference type="InterPro" id="IPR032104">
    <property type="entry name" value="Spaetzle"/>
</dbReference>
<keyword evidence="3" id="KW-1015">Disulfide bond</keyword>
<dbReference type="GO" id="GO:0021556">
    <property type="term" value="P:central nervous system formation"/>
    <property type="evidence" value="ECO:0007669"/>
    <property type="project" value="TreeGrafter"/>
</dbReference>
<dbReference type="InterPro" id="IPR029034">
    <property type="entry name" value="Cystine-knot_cytokine"/>
</dbReference>
<evidence type="ECO:0000256" key="3">
    <source>
        <dbReference type="ARBA" id="ARBA00023157"/>
    </source>
</evidence>
<evidence type="ECO:0000313" key="8">
    <source>
        <dbReference type="Proteomes" id="UP001487740"/>
    </source>
</evidence>
<evidence type="ECO:0000256" key="4">
    <source>
        <dbReference type="ARBA" id="ARBA00023180"/>
    </source>
</evidence>
<name>A0AAW0UCG9_SCYPA</name>
<reference evidence="7 8" key="1">
    <citation type="submission" date="2023-03" db="EMBL/GenBank/DDBJ databases">
        <title>High-quality genome of Scylla paramamosain provides insights in environmental adaptation.</title>
        <authorList>
            <person name="Zhang L."/>
        </authorList>
    </citation>
    <scope>NUCLEOTIDE SEQUENCE [LARGE SCALE GENOMIC DNA]</scope>
    <source>
        <strain evidence="7">LZ_2023a</strain>
        <tissue evidence="7">Muscle</tissue>
    </source>
</reference>
<dbReference type="GO" id="GO:0005615">
    <property type="term" value="C:extracellular space"/>
    <property type="evidence" value="ECO:0007669"/>
    <property type="project" value="UniProtKB-ARBA"/>
</dbReference>
<keyword evidence="8" id="KW-1185">Reference proteome</keyword>
<accession>A0AAW0UCG9</accession>
<proteinExistence type="predicted"/>
<dbReference type="InterPro" id="IPR052444">
    <property type="entry name" value="Spz/Toll_ligand-like"/>
</dbReference>